<dbReference type="Pfam" id="PF07637">
    <property type="entry name" value="PSD5"/>
    <property type="match status" value="1"/>
</dbReference>
<feature type="domain" description="DUF1585" evidence="1">
    <location>
        <begin position="504"/>
        <end position="572"/>
    </location>
</feature>
<dbReference type="InterPro" id="IPR013043">
    <property type="entry name" value="DUF1595"/>
</dbReference>
<dbReference type="InterPro" id="IPR013036">
    <property type="entry name" value="DUF1587"/>
</dbReference>
<feature type="domain" description="DUF1588" evidence="3">
    <location>
        <begin position="385"/>
        <end position="484"/>
    </location>
</feature>
<dbReference type="Pfam" id="PF07626">
    <property type="entry name" value="PSD3"/>
    <property type="match status" value="1"/>
</dbReference>
<evidence type="ECO:0000313" key="6">
    <source>
        <dbReference type="EMBL" id="AKF07965.1"/>
    </source>
</evidence>
<feature type="domain" description="DUF1587" evidence="2">
    <location>
        <begin position="82"/>
        <end position="146"/>
    </location>
</feature>
<dbReference type="Proteomes" id="UP000034883">
    <property type="component" value="Chromosome"/>
</dbReference>
<name>A0A0F6W5R5_9BACT</name>
<dbReference type="InterPro" id="IPR013042">
    <property type="entry name" value="DUF1592"/>
</dbReference>
<feature type="domain" description="DUF1592" evidence="4">
    <location>
        <begin position="239"/>
        <end position="367"/>
    </location>
</feature>
<dbReference type="KEGG" id="samy:DB32_005114"/>
<evidence type="ECO:0000259" key="1">
    <source>
        <dbReference type="Pfam" id="PF07624"/>
    </source>
</evidence>
<evidence type="ECO:0000313" key="7">
    <source>
        <dbReference type="Proteomes" id="UP000034883"/>
    </source>
</evidence>
<evidence type="ECO:0000259" key="5">
    <source>
        <dbReference type="Pfam" id="PF07637"/>
    </source>
</evidence>
<dbReference type="InterPro" id="IPR011478">
    <property type="entry name" value="DUF1585"/>
</dbReference>
<dbReference type="Pfam" id="PF07627">
    <property type="entry name" value="PSCyt3"/>
    <property type="match status" value="1"/>
</dbReference>
<dbReference type="Pfam" id="PF07624">
    <property type="entry name" value="PSD2"/>
    <property type="match status" value="1"/>
</dbReference>
<dbReference type="Pfam" id="PF07631">
    <property type="entry name" value="PSD4"/>
    <property type="match status" value="1"/>
</dbReference>
<sequence length="582" mass="63314">MSASVAAHHLRSDARMNAPARRTLSPSPLLAALALPVVLTGCQGELFDGPAGPGGRDNPICRQAEGCAPAEELPSPSSRFPRLSHHQYENTVRDLLRLDSTNGITDAYLGDATSTTFDNNGNELYVGEALWGDYQRGAEALAQQVTTDATALARIVPEGAGTDPRAFVEGFGLRAHRRPLTSGEVDAYVALFARGATAYPEMDTFAGGVRVVLEAMLQSPHFLYRVELSTERAGDVVPLSSWEIASRLSYALWDTMPDDALFEAARGDSLRGEEGIRAQAARMLADENATDTVAAFHYQLLDMPKYEDVSRSTMLFPEFTESMRASMVNETQSFVRHVIFEENAGFSRLMTAPYTFVDAELATVYGLDGTYDDTMERVDLDPGQRGGLLTQIGFLASHSSSTDPDAIHRGVFVNHRILCAPLPPPPMMVPPLPADESGALTMRERIDAHTGPGTCGAGCHGTMINPIGFAFEHYDALGRWREEDRGQPVDASAEYAFDGTIVDYEDAVALSGVIAEQPMAHRCYVRHWLEYTYGRPPSARDAAVLARVGDASIDDDLSVQEILIELVASQGFRTRSTTELED</sequence>
<feature type="domain" description="DUF1595" evidence="5">
    <location>
        <begin position="165"/>
        <end position="227"/>
    </location>
</feature>
<evidence type="ECO:0000259" key="3">
    <source>
        <dbReference type="Pfam" id="PF07627"/>
    </source>
</evidence>
<dbReference type="AlphaFoldDB" id="A0A0F6W5R5"/>
<keyword evidence="7" id="KW-1185">Reference proteome</keyword>
<organism evidence="6 7">
    <name type="scientific">Sandaracinus amylolyticus</name>
    <dbReference type="NCBI Taxonomy" id="927083"/>
    <lineage>
        <taxon>Bacteria</taxon>
        <taxon>Pseudomonadati</taxon>
        <taxon>Myxococcota</taxon>
        <taxon>Polyangia</taxon>
        <taxon>Polyangiales</taxon>
        <taxon>Sandaracinaceae</taxon>
        <taxon>Sandaracinus</taxon>
    </lineage>
</organism>
<dbReference type="STRING" id="927083.DB32_005114"/>
<proteinExistence type="predicted"/>
<protein>
    <submittedName>
        <fullName evidence="6">Cellulose-binding domain protein</fullName>
    </submittedName>
</protein>
<accession>A0A0F6W5R5</accession>
<dbReference type="EMBL" id="CP011125">
    <property type="protein sequence ID" value="AKF07965.1"/>
    <property type="molecule type" value="Genomic_DNA"/>
</dbReference>
<evidence type="ECO:0000259" key="2">
    <source>
        <dbReference type="Pfam" id="PF07626"/>
    </source>
</evidence>
<gene>
    <name evidence="6" type="ORF">DB32_005114</name>
</gene>
<evidence type="ECO:0000259" key="4">
    <source>
        <dbReference type="Pfam" id="PF07631"/>
    </source>
</evidence>
<reference evidence="6 7" key="1">
    <citation type="submission" date="2015-03" db="EMBL/GenBank/DDBJ databases">
        <title>Genome assembly of Sandaracinus amylolyticus DSM 53668.</title>
        <authorList>
            <person name="Sharma G."/>
            <person name="Subramanian S."/>
        </authorList>
    </citation>
    <scope>NUCLEOTIDE SEQUENCE [LARGE SCALE GENOMIC DNA]</scope>
    <source>
        <strain evidence="6 7">DSM 53668</strain>
    </source>
</reference>
<dbReference type="InterPro" id="IPR013039">
    <property type="entry name" value="DUF1588"/>
</dbReference>